<feature type="compositionally biased region" description="Basic and acidic residues" evidence="1">
    <location>
        <begin position="259"/>
        <end position="276"/>
    </location>
</feature>
<organism evidence="2 3">
    <name type="scientific">Streptomyces ipomoeae 91-03</name>
    <dbReference type="NCBI Taxonomy" id="698759"/>
    <lineage>
        <taxon>Bacteria</taxon>
        <taxon>Bacillati</taxon>
        <taxon>Actinomycetota</taxon>
        <taxon>Actinomycetes</taxon>
        <taxon>Kitasatosporales</taxon>
        <taxon>Streptomycetaceae</taxon>
        <taxon>Streptomyces</taxon>
    </lineage>
</organism>
<dbReference type="AlphaFoldDB" id="L1KLU3"/>
<dbReference type="EMBL" id="AEJC01000584">
    <property type="protein sequence ID" value="EKX61577.1"/>
    <property type="molecule type" value="Genomic_DNA"/>
</dbReference>
<evidence type="ECO:0000256" key="1">
    <source>
        <dbReference type="SAM" id="MobiDB-lite"/>
    </source>
</evidence>
<feature type="region of interest" description="Disordered" evidence="1">
    <location>
        <begin position="296"/>
        <end position="357"/>
    </location>
</feature>
<sequence>VRGRQRRKPTLRYRRGSPRGRRLRYATGGVRSGDGVLGHAVLRGGVLGPVGVGGGILGLVTVGAAGDGFISAGGGVVSDGVLRRGVVRDGVLRRGIRRFDRVGGGTRGVTGLTALCGGARLTGCLRDSGTFGARVPFAVLRDLTLIRPLALGRCLAGLGRNDIGGLLTGTGTATGIRTGIPIGTGTVTGHGLTRSSGRILGHGHGGAPGPLGLSLRRRAQLGVDATRITTGTCTGARTATRARVGVTAPGGRIPLLRSRTRDVPLQRGGGDPHGRAALDVPEVPAVPAVPEVPVAGVGLLGRGGKRRPGRRKGTTRSRAGQVDGRTDRRRGRRRRGPGGRGGVPRTRTGFRTAPSRRGVLRVPGRRRVVDGELARRLDGGLRVGLVIAGCGPAPAHPVPIAVHNSSWCGRHPQSRVPGPTVLVVRAMSS</sequence>
<feature type="compositionally biased region" description="Basic residues" evidence="1">
    <location>
        <begin position="327"/>
        <end position="337"/>
    </location>
</feature>
<feature type="non-terminal residue" evidence="2">
    <location>
        <position position="1"/>
    </location>
</feature>
<feature type="compositionally biased region" description="Low complexity" evidence="1">
    <location>
        <begin position="343"/>
        <end position="357"/>
    </location>
</feature>
<name>L1KLU3_9ACTN</name>
<reference evidence="2 3" key="1">
    <citation type="submission" date="2012-11" db="EMBL/GenBank/DDBJ databases">
        <authorList>
            <person name="Huguet-Tapia J.C."/>
            <person name="Durkin A.S."/>
            <person name="Pettis G.S."/>
            <person name="Badger J.H."/>
        </authorList>
    </citation>
    <scope>NUCLEOTIDE SEQUENCE [LARGE SCALE GENOMIC DNA]</scope>
    <source>
        <strain evidence="2 3">91-03</strain>
    </source>
</reference>
<feature type="compositionally biased region" description="Basic residues" evidence="1">
    <location>
        <begin position="303"/>
        <end position="315"/>
    </location>
</feature>
<comment type="caution">
    <text evidence="2">The sequence shown here is derived from an EMBL/GenBank/DDBJ whole genome shotgun (WGS) entry which is preliminary data.</text>
</comment>
<keyword evidence="3" id="KW-1185">Reference proteome</keyword>
<proteinExistence type="predicted"/>
<evidence type="ECO:0000313" key="3">
    <source>
        <dbReference type="Proteomes" id="UP000010411"/>
    </source>
</evidence>
<feature type="region of interest" description="Disordered" evidence="1">
    <location>
        <begin position="250"/>
        <end position="278"/>
    </location>
</feature>
<dbReference type="Proteomes" id="UP000010411">
    <property type="component" value="Unassembled WGS sequence"/>
</dbReference>
<protein>
    <submittedName>
        <fullName evidence="2">Uncharacterized protein</fullName>
    </submittedName>
</protein>
<evidence type="ECO:0000313" key="2">
    <source>
        <dbReference type="EMBL" id="EKX61577.1"/>
    </source>
</evidence>
<accession>L1KLU3</accession>
<gene>
    <name evidence="2" type="ORF">STRIP9103_07225</name>
</gene>